<dbReference type="InterPro" id="IPR011335">
    <property type="entry name" value="Restrct_endonuc-II-like"/>
</dbReference>
<dbReference type="Pfam" id="PF04480">
    <property type="entry name" value="DUF559"/>
    <property type="match status" value="1"/>
</dbReference>
<dbReference type="KEGG" id="bcho:BcFMB_02670"/>
<dbReference type="InterPro" id="IPR007569">
    <property type="entry name" value="DUF559"/>
</dbReference>
<evidence type="ECO:0000313" key="3">
    <source>
        <dbReference type="Proteomes" id="UP000229907"/>
    </source>
</evidence>
<dbReference type="RefSeq" id="WP_099720982.1">
    <property type="nucleotide sequence ID" value="NZ_CP018044.1"/>
</dbReference>
<dbReference type="AlphaFoldDB" id="A0A2D3D4J9"/>
<dbReference type="EMBL" id="CP018044">
    <property type="protein sequence ID" value="ATU20013.1"/>
    <property type="molecule type" value="Genomic_DNA"/>
</dbReference>
<name>A0A2D3D4J9_9BIFI</name>
<protein>
    <recommendedName>
        <fullName evidence="1">DUF559 domain-containing protein</fullName>
    </recommendedName>
</protein>
<organism evidence="2 3">
    <name type="scientific">Bifidobacterium choerinum</name>
    <dbReference type="NCBI Taxonomy" id="35760"/>
    <lineage>
        <taxon>Bacteria</taxon>
        <taxon>Bacillati</taxon>
        <taxon>Actinomycetota</taxon>
        <taxon>Actinomycetes</taxon>
        <taxon>Bifidobacteriales</taxon>
        <taxon>Bifidobacteriaceae</taxon>
        <taxon>Bifidobacterium</taxon>
    </lineage>
</organism>
<dbReference type="Gene3D" id="3.40.960.10">
    <property type="entry name" value="VSR Endonuclease"/>
    <property type="match status" value="1"/>
</dbReference>
<reference evidence="2 3" key="1">
    <citation type="submission" date="2016-11" db="EMBL/GenBank/DDBJ databases">
        <title>complete genome sequence of Bifidobacterium choerinum strain FMB-1.</title>
        <authorList>
            <person name="Park C.-S."/>
            <person name="Jung D.-H."/>
            <person name="Choi D.-S."/>
        </authorList>
    </citation>
    <scope>NUCLEOTIDE SEQUENCE [LARGE SCALE GENOMIC DNA]</scope>
    <source>
        <strain evidence="2 3">FMB-1</strain>
    </source>
</reference>
<dbReference type="Proteomes" id="UP000229907">
    <property type="component" value="Chromosome"/>
</dbReference>
<dbReference type="SUPFAM" id="SSF52980">
    <property type="entry name" value="Restriction endonuclease-like"/>
    <property type="match status" value="1"/>
</dbReference>
<evidence type="ECO:0000313" key="2">
    <source>
        <dbReference type="EMBL" id="ATU20013.1"/>
    </source>
</evidence>
<sequence>MSESNQAKRLREARDEMLRICVEAQSKLQHSPVFCRMTALGLLEVEPPRLMRRSGGGEDMRPERVVAGQNAHHTLAGIHDVQWSGPIQTQVVADAVCCTAPECTWVMMAPMLSMLELVVLGDSMMRRDAALKRTSAMGFEQYLDQLRERCKGIKVKGFRACCKALKLIREDTDSSMESRVRVTLDQYGLGVPDVNHPVVHPITGRMLHLDMAYPELKIAIEYDGRFHADQWEADVERRRILDELGWDVIQVTAVDMRTEGDRHALAMRVAQHIGIRLGHKIRVRVPLTVEQLTDGRRASEAAWKRWL</sequence>
<proteinExistence type="predicted"/>
<feature type="domain" description="DUF559" evidence="1">
    <location>
        <begin position="209"/>
        <end position="259"/>
    </location>
</feature>
<accession>A0A2D3D4J9</accession>
<gene>
    <name evidence="2" type="ORF">BcFMB_02670</name>
</gene>
<evidence type="ECO:0000259" key="1">
    <source>
        <dbReference type="Pfam" id="PF04480"/>
    </source>
</evidence>